<dbReference type="SUPFAM" id="SSF47413">
    <property type="entry name" value="lambda repressor-like DNA-binding domains"/>
    <property type="match status" value="1"/>
</dbReference>
<dbReference type="InterPro" id="IPR028082">
    <property type="entry name" value="Peripla_BP_I"/>
</dbReference>
<evidence type="ECO:0000259" key="4">
    <source>
        <dbReference type="PROSITE" id="PS50932"/>
    </source>
</evidence>
<feature type="domain" description="HTH lacI-type" evidence="4">
    <location>
        <begin position="2"/>
        <end position="56"/>
    </location>
</feature>
<dbReference type="RefSeq" id="WP_343756046.1">
    <property type="nucleotide sequence ID" value="NZ_BAAACW010000121.1"/>
</dbReference>
<dbReference type="InterPro" id="IPR010982">
    <property type="entry name" value="Lambda_DNA-bd_dom_sf"/>
</dbReference>
<comment type="caution">
    <text evidence="5">The sequence shown here is derived from an EMBL/GenBank/DDBJ whole genome shotgun (WGS) entry which is preliminary data.</text>
</comment>
<dbReference type="Gene3D" id="3.40.50.2300">
    <property type="match status" value="2"/>
</dbReference>
<dbReference type="PROSITE" id="PS50932">
    <property type="entry name" value="HTH_LACI_2"/>
    <property type="match status" value="1"/>
</dbReference>
<dbReference type="Pfam" id="PF00356">
    <property type="entry name" value="LacI"/>
    <property type="match status" value="1"/>
</dbReference>
<protein>
    <submittedName>
        <fullName evidence="5">Catabolite control protein A</fullName>
    </submittedName>
</protein>
<name>A0ABN0XL98_9LACT</name>
<dbReference type="SMART" id="SM00354">
    <property type="entry name" value="HTH_LACI"/>
    <property type="match status" value="1"/>
</dbReference>
<sequence length="334" mass="36806">MITIHDVAKEAQTSIATVSRVINDLGGYSEATKEKVLKAVESLGYESNAIARSLIVNKTHTIGVVFPNISSMLTYEFLNGIENVAYQKGFSVIVSHTYSKPKRMMESLKNLIEKRVDGIIFASDAVEKEQLEYLKKKKTPVVFLSTKADEESFPYVKVDDYQAAFDVATYLVDKGHTKIGMVAGNPLDLISGVPRIKGFVEGLEQADLSIDNSQITYGADYSFENGRVQFGHLMTKNPQLTAVFLASDEMASGALTMAHEMGIQVPEEVSLIGYDNSLLSRITIPALTTLAQPLVGMGEKACDMLVQMVNKEGQVKSFIMDHHIIERKSVKKLI</sequence>
<dbReference type="Pfam" id="PF13377">
    <property type="entry name" value="Peripla_BP_3"/>
    <property type="match status" value="1"/>
</dbReference>
<evidence type="ECO:0000313" key="5">
    <source>
        <dbReference type="EMBL" id="GAA0367111.1"/>
    </source>
</evidence>
<evidence type="ECO:0000256" key="1">
    <source>
        <dbReference type="ARBA" id="ARBA00023015"/>
    </source>
</evidence>
<gene>
    <name evidence="5" type="primary">ccpA_2</name>
    <name evidence="5" type="ORF">GCM10008932_18890</name>
</gene>
<dbReference type="CDD" id="cd01392">
    <property type="entry name" value="HTH_LacI"/>
    <property type="match status" value="1"/>
</dbReference>
<evidence type="ECO:0000256" key="2">
    <source>
        <dbReference type="ARBA" id="ARBA00023125"/>
    </source>
</evidence>
<dbReference type="CDD" id="cd19975">
    <property type="entry name" value="PBP1_CcpA-like"/>
    <property type="match status" value="1"/>
</dbReference>
<accession>A0ABN0XL98</accession>
<dbReference type="PANTHER" id="PTHR30146">
    <property type="entry name" value="LACI-RELATED TRANSCRIPTIONAL REPRESSOR"/>
    <property type="match status" value="1"/>
</dbReference>
<reference evidence="5 6" key="1">
    <citation type="journal article" date="2019" name="Int. J. Syst. Evol. Microbiol.">
        <title>The Global Catalogue of Microorganisms (GCM) 10K type strain sequencing project: providing services to taxonomists for standard genome sequencing and annotation.</title>
        <authorList>
            <consortium name="The Broad Institute Genomics Platform"/>
            <consortium name="The Broad Institute Genome Sequencing Center for Infectious Disease"/>
            <person name="Wu L."/>
            <person name="Ma J."/>
        </authorList>
    </citation>
    <scope>NUCLEOTIDE SEQUENCE [LARGE SCALE GENOMIC DNA]</scope>
    <source>
        <strain evidence="5 6">JCM 12662</strain>
    </source>
</reference>
<keyword evidence="1" id="KW-0805">Transcription regulation</keyword>
<evidence type="ECO:0000313" key="6">
    <source>
        <dbReference type="Proteomes" id="UP001501166"/>
    </source>
</evidence>
<keyword evidence="2" id="KW-0238">DNA-binding</keyword>
<dbReference type="Gene3D" id="1.10.260.40">
    <property type="entry name" value="lambda repressor-like DNA-binding domains"/>
    <property type="match status" value="1"/>
</dbReference>
<dbReference type="InterPro" id="IPR000843">
    <property type="entry name" value="HTH_LacI"/>
</dbReference>
<organism evidence="5 6">
    <name type="scientific">Alkalibacterium iburiense</name>
    <dbReference type="NCBI Taxonomy" id="290589"/>
    <lineage>
        <taxon>Bacteria</taxon>
        <taxon>Bacillati</taxon>
        <taxon>Bacillota</taxon>
        <taxon>Bacilli</taxon>
        <taxon>Lactobacillales</taxon>
        <taxon>Carnobacteriaceae</taxon>
        <taxon>Alkalibacterium</taxon>
    </lineage>
</organism>
<dbReference type="InterPro" id="IPR046335">
    <property type="entry name" value="LacI/GalR-like_sensor"/>
</dbReference>
<dbReference type="SUPFAM" id="SSF53822">
    <property type="entry name" value="Periplasmic binding protein-like I"/>
    <property type="match status" value="1"/>
</dbReference>
<proteinExistence type="predicted"/>
<keyword evidence="3" id="KW-0804">Transcription</keyword>
<dbReference type="Proteomes" id="UP001501166">
    <property type="component" value="Unassembled WGS sequence"/>
</dbReference>
<dbReference type="EMBL" id="BAAACW010000121">
    <property type="protein sequence ID" value="GAA0367111.1"/>
    <property type="molecule type" value="Genomic_DNA"/>
</dbReference>
<evidence type="ECO:0000256" key="3">
    <source>
        <dbReference type="ARBA" id="ARBA00023163"/>
    </source>
</evidence>
<dbReference type="PANTHER" id="PTHR30146:SF149">
    <property type="entry name" value="HTH-TYPE TRANSCRIPTIONAL REGULATOR EBGR"/>
    <property type="match status" value="1"/>
</dbReference>
<keyword evidence="6" id="KW-1185">Reference proteome</keyword>